<evidence type="ECO:0000313" key="14">
    <source>
        <dbReference type="Proteomes" id="UP001431776"/>
    </source>
</evidence>
<dbReference type="Pfam" id="PF00005">
    <property type="entry name" value="ABC_tran"/>
    <property type="match status" value="2"/>
</dbReference>
<dbReference type="InterPro" id="IPR027417">
    <property type="entry name" value="P-loop_NTPase"/>
</dbReference>
<evidence type="ECO:0000256" key="1">
    <source>
        <dbReference type="ARBA" id="ARBA00022490"/>
    </source>
</evidence>
<dbReference type="AlphaFoldDB" id="A0AAW6U2M9"/>
<dbReference type="Gene3D" id="3.40.50.300">
    <property type="entry name" value="P-loop containing nucleotide triphosphate hydrolases"/>
    <property type="match status" value="2"/>
</dbReference>
<reference evidence="13" key="1">
    <citation type="submission" date="2023-05" db="EMBL/GenBank/DDBJ databases">
        <title>Anaerotaeda fermentans gen. nov., sp. nov., a novel anaerobic planctomycete of the new family within the order Sedimentisphaerales isolated from Taman Peninsula, Russia.</title>
        <authorList>
            <person name="Khomyakova M.A."/>
            <person name="Merkel A.Y."/>
            <person name="Slobodkin A.I."/>
        </authorList>
    </citation>
    <scope>NUCLEOTIDE SEQUENCE</scope>
    <source>
        <strain evidence="13">M17dextr</strain>
    </source>
</reference>
<comment type="similarity">
    <text evidence="10 11">Belongs to the ABC transporter superfamily. ABCF family. Uup subfamily.</text>
</comment>
<dbReference type="GO" id="GO:0003677">
    <property type="term" value="F:DNA binding"/>
    <property type="evidence" value="ECO:0007669"/>
    <property type="project" value="UniProtKB-UniRule"/>
</dbReference>
<dbReference type="FunFam" id="3.40.50.300:FF:000011">
    <property type="entry name" value="Putative ABC transporter ATP-binding component"/>
    <property type="match status" value="1"/>
</dbReference>
<evidence type="ECO:0000256" key="6">
    <source>
        <dbReference type="ARBA" id="ARBA00022840"/>
    </source>
</evidence>
<evidence type="ECO:0000256" key="5">
    <source>
        <dbReference type="ARBA" id="ARBA00022801"/>
    </source>
</evidence>
<dbReference type="GO" id="GO:0016887">
    <property type="term" value="F:ATP hydrolysis activity"/>
    <property type="evidence" value="ECO:0007669"/>
    <property type="project" value="UniProtKB-UniRule"/>
</dbReference>
<dbReference type="Pfam" id="PF16326">
    <property type="entry name" value="ABC_tran_CTD"/>
    <property type="match status" value="1"/>
</dbReference>
<dbReference type="GO" id="GO:0043022">
    <property type="term" value="F:ribosome binding"/>
    <property type="evidence" value="ECO:0007669"/>
    <property type="project" value="UniProtKB-UniRule"/>
</dbReference>
<dbReference type="PANTHER" id="PTHR42855:SF1">
    <property type="entry name" value="ABC TRANSPORTER DOMAIN-CONTAINING PROTEIN"/>
    <property type="match status" value="1"/>
</dbReference>
<dbReference type="SUPFAM" id="SSF52540">
    <property type="entry name" value="P-loop containing nucleoside triphosphate hydrolases"/>
    <property type="match status" value="2"/>
</dbReference>
<keyword evidence="4 11" id="KW-0227">DNA damage</keyword>
<keyword evidence="2 11" id="KW-0677">Repeat</keyword>
<evidence type="ECO:0000256" key="11">
    <source>
        <dbReference type="HAMAP-Rule" id="MF_00848"/>
    </source>
</evidence>
<dbReference type="Proteomes" id="UP001431776">
    <property type="component" value="Unassembled WGS sequence"/>
</dbReference>
<dbReference type="InterPro" id="IPR032524">
    <property type="entry name" value="ABC_tran_C"/>
</dbReference>
<dbReference type="FunFam" id="3.40.50.300:FF:000309">
    <property type="entry name" value="ABC transporter ATP-binding protein"/>
    <property type="match status" value="1"/>
</dbReference>
<keyword evidence="14" id="KW-1185">Reference proteome</keyword>
<name>A0AAW6U2M9_9BACT</name>
<keyword evidence="7 11" id="KW-0238">DNA-binding</keyword>
<dbReference type="GO" id="GO:0006281">
    <property type="term" value="P:DNA repair"/>
    <property type="evidence" value="ECO:0007669"/>
    <property type="project" value="UniProtKB-KW"/>
</dbReference>
<gene>
    <name evidence="11" type="primary">uup</name>
    <name evidence="13" type="ORF">QJ522_18960</name>
</gene>
<evidence type="ECO:0000256" key="3">
    <source>
        <dbReference type="ARBA" id="ARBA00022741"/>
    </source>
</evidence>
<keyword evidence="3 11" id="KW-0547">Nucleotide-binding</keyword>
<keyword evidence="1 11" id="KW-0963">Cytoplasm</keyword>
<evidence type="ECO:0000256" key="8">
    <source>
        <dbReference type="ARBA" id="ARBA00023204"/>
    </source>
</evidence>
<evidence type="ECO:0000256" key="10">
    <source>
        <dbReference type="ARBA" id="ARBA00061478"/>
    </source>
</evidence>
<feature type="domain" description="ABC transporter" evidence="12">
    <location>
        <begin position="4"/>
        <end position="252"/>
    </location>
</feature>
<dbReference type="InterPro" id="IPR037118">
    <property type="entry name" value="Val-tRNA_synth_C_sf"/>
</dbReference>
<dbReference type="InterPro" id="IPR003439">
    <property type="entry name" value="ABC_transporter-like_ATP-bd"/>
</dbReference>
<dbReference type="PROSITE" id="PS00211">
    <property type="entry name" value="ABC_TRANSPORTER_1"/>
    <property type="match status" value="2"/>
</dbReference>
<protein>
    <recommendedName>
        <fullName evidence="11">ATP-binding protein Uup</fullName>
        <ecNumber evidence="11">3.6.1.-</ecNumber>
    </recommendedName>
</protein>
<evidence type="ECO:0000256" key="7">
    <source>
        <dbReference type="ARBA" id="ARBA00023125"/>
    </source>
</evidence>
<dbReference type="EMBL" id="JASCXX010000029">
    <property type="protein sequence ID" value="MDI6451150.1"/>
    <property type="molecule type" value="Genomic_DNA"/>
</dbReference>
<evidence type="ECO:0000313" key="13">
    <source>
        <dbReference type="EMBL" id="MDI6451150.1"/>
    </source>
</evidence>
<proteinExistence type="inferred from homology"/>
<comment type="caution">
    <text evidence="13">The sequence shown here is derived from an EMBL/GenBank/DDBJ whole genome shotgun (WGS) entry which is preliminary data.</text>
</comment>
<dbReference type="InterPro" id="IPR043686">
    <property type="entry name" value="Uup"/>
</dbReference>
<dbReference type="InterPro" id="IPR051309">
    <property type="entry name" value="ABCF_ATPase"/>
</dbReference>
<keyword evidence="6 11" id="KW-0067">ATP-binding</keyword>
<dbReference type="CDD" id="cd03221">
    <property type="entry name" value="ABCF_EF-3"/>
    <property type="match status" value="2"/>
</dbReference>
<dbReference type="SMART" id="SM00382">
    <property type="entry name" value="AAA"/>
    <property type="match status" value="2"/>
</dbReference>
<dbReference type="InterPro" id="IPR003593">
    <property type="entry name" value="AAA+_ATPase"/>
</dbReference>
<dbReference type="EC" id="3.6.1.-" evidence="11"/>
<comment type="subcellular location">
    <subcellularLocation>
        <location evidence="11">Cytoplasm</location>
    </subcellularLocation>
    <text evidence="11">Associates with ribosomes.</text>
</comment>
<dbReference type="GO" id="GO:0005737">
    <property type="term" value="C:cytoplasm"/>
    <property type="evidence" value="ECO:0007669"/>
    <property type="project" value="UniProtKB-SubCell"/>
</dbReference>
<comment type="catalytic activity">
    <reaction evidence="9 11">
        <text>ATP + H2O = ADP + phosphate + H(+)</text>
        <dbReference type="Rhea" id="RHEA:13065"/>
        <dbReference type="ChEBI" id="CHEBI:15377"/>
        <dbReference type="ChEBI" id="CHEBI:15378"/>
        <dbReference type="ChEBI" id="CHEBI:30616"/>
        <dbReference type="ChEBI" id="CHEBI:43474"/>
        <dbReference type="ChEBI" id="CHEBI:456216"/>
    </reaction>
</comment>
<comment type="function">
    <text evidence="11">Probably plays a role in ribosome assembly or function. May be involved in resolution of branched DNA intermediates that result from template switching in postreplication gaps. Binds DNA and has ATPase activity.</text>
</comment>
<dbReference type="PROSITE" id="PS50893">
    <property type="entry name" value="ABC_TRANSPORTER_2"/>
    <property type="match status" value="2"/>
</dbReference>
<dbReference type="RefSeq" id="WP_349246559.1">
    <property type="nucleotide sequence ID" value="NZ_JASCXX010000029.1"/>
</dbReference>
<evidence type="ECO:0000256" key="9">
    <source>
        <dbReference type="ARBA" id="ARBA00049360"/>
    </source>
</evidence>
<dbReference type="Gene3D" id="1.10.287.380">
    <property type="entry name" value="Valyl-tRNA synthetase, C-terminal domain"/>
    <property type="match status" value="1"/>
</dbReference>
<accession>A0AAW6U2M9</accession>
<dbReference type="HAMAP" id="MF_00848">
    <property type="entry name" value="Uup"/>
    <property type="match status" value="1"/>
</dbReference>
<organism evidence="13 14">
    <name type="scientific">Anaerobaca lacustris</name>
    <dbReference type="NCBI Taxonomy" id="3044600"/>
    <lineage>
        <taxon>Bacteria</taxon>
        <taxon>Pseudomonadati</taxon>
        <taxon>Planctomycetota</taxon>
        <taxon>Phycisphaerae</taxon>
        <taxon>Sedimentisphaerales</taxon>
        <taxon>Anaerobacaceae</taxon>
        <taxon>Anaerobaca</taxon>
    </lineage>
</organism>
<keyword evidence="8 11" id="KW-0234">DNA repair</keyword>
<sequence length="631" mass="70969">MALVSLHEISIAFGGPPLLDGVSLQIDKQQRIGLLGRNGAGKSTLMKILAGQVAPDAGAVQAESGLKIAYFSQTIPRDLSGSVFEIIARGLGQRGELMVRYHREESRLAAHPDPDHSRLHQLHEQLDAHRAWSVLEEIAAITTRMSLDPDWDYSALSGGQKRRVLLAAALVCEPDLLLLDEPTNHLDIDSIAWLEAYLLGMGKTLLFVTHDRMLLRRLATRIVEIDRGQVFDWSCDYDTFQQRKQAALEAQEKEWERFDKKLAQEEVWIRQGIKARRRRNEGRVRALLKMRAERRARREKLGTATLKLTEAQGSGTMVLEAKGVGYRYDDKPLIEDFDVLIARGDKVGIIGPNGCGKTTLVRLLLGELTPQTGAVRQGTQLAVTYFDQLRQQLDEDKTVWENVLPNGSTVTIDGKSKHIIGYLQDFLFTPERAKTRVRYLSGGERNRLLLARLFTKPANLLVLDEPTNDLDSETLELLEELLVNFQGTVLLICHDRAFLDNVVTNTLVFTGNGAVEEYVGGYNDWRRQESQEPPELEKPKVDKKKLYKEARKAGQPRKLSFKESRELESLPALIESLEGELDALHSQLADAAFYRNPDSVVAAKKRLADLETQHAQAFERWENLESIASAS</sequence>
<evidence type="ECO:0000259" key="12">
    <source>
        <dbReference type="PROSITE" id="PS50893"/>
    </source>
</evidence>
<keyword evidence="5 11" id="KW-0378">Hydrolase</keyword>
<feature type="domain" description="ABC transporter" evidence="12">
    <location>
        <begin position="319"/>
        <end position="537"/>
    </location>
</feature>
<feature type="binding site" evidence="11">
    <location>
        <begin position="351"/>
        <end position="358"/>
    </location>
    <ligand>
        <name>ATP</name>
        <dbReference type="ChEBI" id="CHEBI:30616"/>
        <label>2</label>
    </ligand>
</feature>
<dbReference type="Pfam" id="PF12848">
    <property type="entry name" value="ABC_tran_Xtn"/>
    <property type="match status" value="1"/>
</dbReference>
<dbReference type="GO" id="GO:0005524">
    <property type="term" value="F:ATP binding"/>
    <property type="evidence" value="ECO:0007669"/>
    <property type="project" value="UniProtKB-UniRule"/>
</dbReference>
<dbReference type="PANTHER" id="PTHR42855">
    <property type="entry name" value="ABC TRANSPORTER ATP-BINDING SUBUNIT"/>
    <property type="match status" value="1"/>
</dbReference>
<feature type="binding site" evidence="11">
    <location>
        <begin position="36"/>
        <end position="43"/>
    </location>
    <ligand>
        <name>ATP</name>
        <dbReference type="ChEBI" id="CHEBI:30616"/>
        <label>1</label>
    </ligand>
</feature>
<evidence type="ECO:0000256" key="4">
    <source>
        <dbReference type="ARBA" id="ARBA00022763"/>
    </source>
</evidence>
<dbReference type="InterPro" id="IPR017871">
    <property type="entry name" value="ABC_transporter-like_CS"/>
</dbReference>
<dbReference type="InterPro" id="IPR032781">
    <property type="entry name" value="ABC_tran_Xtn"/>
</dbReference>
<evidence type="ECO:0000256" key="2">
    <source>
        <dbReference type="ARBA" id="ARBA00022737"/>
    </source>
</evidence>